<reference evidence="1" key="1">
    <citation type="submission" date="2020-02" db="EMBL/GenBank/DDBJ databases">
        <authorList>
            <person name="Meier V. D."/>
        </authorList>
    </citation>
    <scope>NUCLEOTIDE SEQUENCE</scope>
    <source>
        <strain evidence="1">AVDCRST_MAG13</strain>
    </source>
</reference>
<dbReference type="EMBL" id="CADCVO010000280">
    <property type="protein sequence ID" value="CAA9492158.1"/>
    <property type="molecule type" value="Genomic_DNA"/>
</dbReference>
<evidence type="ECO:0000313" key="1">
    <source>
        <dbReference type="EMBL" id="CAA9492158.1"/>
    </source>
</evidence>
<name>A0A6J4SES3_9ACTN</name>
<organism evidence="1">
    <name type="scientific">uncultured Solirubrobacteraceae bacterium</name>
    <dbReference type="NCBI Taxonomy" id="1162706"/>
    <lineage>
        <taxon>Bacteria</taxon>
        <taxon>Bacillati</taxon>
        <taxon>Actinomycetota</taxon>
        <taxon>Thermoleophilia</taxon>
        <taxon>Solirubrobacterales</taxon>
        <taxon>Solirubrobacteraceae</taxon>
        <taxon>environmental samples</taxon>
    </lineage>
</organism>
<accession>A0A6J4SES3</accession>
<gene>
    <name evidence="1" type="ORF">AVDCRST_MAG13-1796</name>
</gene>
<proteinExistence type="predicted"/>
<dbReference type="AlphaFoldDB" id="A0A6J4SES3"/>
<sequence>MQVAFTTIDGTRIRYAESPRIAKPTILLHSSLSVVNAGHFVWEECS</sequence>
<protein>
    <submittedName>
        <fullName evidence="1">Uncharacterized protein</fullName>
    </submittedName>
</protein>